<name>A0A815HSP1_ADIRI</name>
<dbReference type="SMART" id="SM00560">
    <property type="entry name" value="LamGL"/>
    <property type="match status" value="1"/>
</dbReference>
<dbReference type="SUPFAM" id="SSF49899">
    <property type="entry name" value="Concanavalin A-like lectins/glucanases"/>
    <property type="match status" value="1"/>
</dbReference>
<dbReference type="Pfam" id="PF13385">
    <property type="entry name" value="Laminin_G_3"/>
    <property type="match status" value="1"/>
</dbReference>
<dbReference type="InterPro" id="IPR006558">
    <property type="entry name" value="LamG-like"/>
</dbReference>
<dbReference type="OrthoDB" id="9986399at2759"/>
<protein>
    <recommendedName>
        <fullName evidence="4">LamG-like jellyroll fold domain-containing protein</fullName>
    </recommendedName>
</protein>
<dbReference type="EMBL" id="CAJNOJ010000270">
    <property type="protein sequence ID" value="CAF1356642.1"/>
    <property type="molecule type" value="Genomic_DNA"/>
</dbReference>
<feature type="chain" id="PRO_5032509999" description="LamG-like jellyroll fold domain-containing protein" evidence="3">
    <location>
        <begin position="20"/>
        <end position="379"/>
    </location>
</feature>
<keyword evidence="2" id="KW-1015">Disulfide bond</keyword>
<dbReference type="Gene3D" id="2.60.120.200">
    <property type="match status" value="1"/>
</dbReference>
<gene>
    <name evidence="5" type="ORF">EDS130_LOCUS33578</name>
</gene>
<dbReference type="Proteomes" id="UP000663852">
    <property type="component" value="Unassembled WGS sequence"/>
</dbReference>
<accession>A0A815HSP1</accession>
<evidence type="ECO:0000256" key="2">
    <source>
        <dbReference type="ARBA" id="ARBA00023157"/>
    </source>
</evidence>
<dbReference type="AlphaFoldDB" id="A0A815HSP1"/>
<feature type="domain" description="LamG-like jellyroll fold" evidence="4">
    <location>
        <begin position="234"/>
        <end position="370"/>
    </location>
</feature>
<evidence type="ECO:0000256" key="3">
    <source>
        <dbReference type="SAM" id="SignalP"/>
    </source>
</evidence>
<proteinExistence type="predicted"/>
<evidence type="ECO:0000313" key="5">
    <source>
        <dbReference type="EMBL" id="CAF1356642.1"/>
    </source>
</evidence>
<comment type="caution">
    <text evidence="5">The sequence shown here is derived from an EMBL/GenBank/DDBJ whole genome shotgun (WGS) entry which is preliminary data.</text>
</comment>
<keyword evidence="1 3" id="KW-0732">Signal</keyword>
<evidence type="ECO:0000259" key="4">
    <source>
        <dbReference type="SMART" id="SM00560"/>
    </source>
</evidence>
<organism evidence="5 6">
    <name type="scientific">Adineta ricciae</name>
    <name type="common">Rotifer</name>
    <dbReference type="NCBI Taxonomy" id="249248"/>
    <lineage>
        <taxon>Eukaryota</taxon>
        <taxon>Metazoa</taxon>
        <taxon>Spiralia</taxon>
        <taxon>Gnathifera</taxon>
        <taxon>Rotifera</taxon>
        <taxon>Eurotatoria</taxon>
        <taxon>Bdelloidea</taxon>
        <taxon>Adinetida</taxon>
        <taxon>Adinetidae</taxon>
        <taxon>Adineta</taxon>
    </lineage>
</organism>
<feature type="signal peptide" evidence="3">
    <location>
        <begin position="1"/>
        <end position="19"/>
    </location>
</feature>
<sequence length="379" mass="41983">MMLYQMLLFIFCMDGQLISQNIHSQYMFRIDNVKFQCISPYCSSSNVINVRNLLHCQSICLTKTCRTMSFYQSIDQCHLFNNTPYEYGNLIAQIDVVTMIIIDNSLAVNKSTKTTTDIPISITSNELILTSTSAAVTSQQSSIISMTTVQSTLPMTSSSCTNAEKFPTGRSPTIGWYFQNDLNDKFGIYNGTARSGSLSYSLGRNGCGKCVNLSYALQQSVVINQTPLIDLRSISYSIEAWIYPIRIRDGIEHVIFGQCSSLATRYCMRTSISGNAILGTLFYADTQIGSRILSNNTWFHIASVYNLTETRVSLYINGVLDTSGTSHGPVRGGPYPLEIGNVALYSPSANLSFNGCIDELWFYPFARTSDEIAATFALG</sequence>
<evidence type="ECO:0000256" key="1">
    <source>
        <dbReference type="ARBA" id="ARBA00022729"/>
    </source>
</evidence>
<reference evidence="5" key="1">
    <citation type="submission" date="2021-02" db="EMBL/GenBank/DDBJ databases">
        <authorList>
            <person name="Nowell W R."/>
        </authorList>
    </citation>
    <scope>NUCLEOTIDE SEQUENCE</scope>
</reference>
<dbReference type="InterPro" id="IPR013320">
    <property type="entry name" value="ConA-like_dom_sf"/>
</dbReference>
<evidence type="ECO:0000313" key="6">
    <source>
        <dbReference type="Proteomes" id="UP000663852"/>
    </source>
</evidence>